<dbReference type="Gene3D" id="1.25.40.20">
    <property type="entry name" value="Ankyrin repeat-containing domain"/>
    <property type="match status" value="1"/>
</dbReference>
<feature type="domain" description="BED-type" evidence="9">
    <location>
        <begin position="374"/>
        <end position="434"/>
    </location>
</feature>
<dbReference type="InterPro" id="IPR050776">
    <property type="entry name" value="Ank_Repeat/CDKN_Inhibitor"/>
</dbReference>
<evidence type="ECO:0000313" key="10">
    <source>
        <dbReference type="EMBL" id="RHZ50298.1"/>
    </source>
</evidence>
<feature type="repeat" description="ANK" evidence="6">
    <location>
        <begin position="546"/>
        <end position="574"/>
    </location>
</feature>
<keyword evidence="4" id="KW-0862">Zinc</keyword>
<keyword evidence="2" id="KW-0677">Repeat</keyword>
<dbReference type="InterPro" id="IPR003656">
    <property type="entry name" value="Znf_BED"/>
</dbReference>
<dbReference type="GO" id="GO:0005634">
    <property type="term" value="C:nucleus"/>
    <property type="evidence" value="ECO:0007669"/>
    <property type="project" value="TreeGrafter"/>
</dbReference>
<evidence type="ECO:0000256" key="6">
    <source>
        <dbReference type="PROSITE-ProRule" id="PRU00023"/>
    </source>
</evidence>
<dbReference type="PROSITE" id="PS50088">
    <property type="entry name" value="ANK_REPEAT"/>
    <property type="match status" value="1"/>
</dbReference>
<evidence type="ECO:0000256" key="3">
    <source>
        <dbReference type="ARBA" id="ARBA00022771"/>
    </source>
</evidence>
<name>A0A397GKM4_ASPTH</name>
<dbReference type="GO" id="GO:0008270">
    <property type="term" value="F:zinc ion binding"/>
    <property type="evidence" value="ECO:0007669"/>
    <property type="project" value="UniProtKB-KW"/>
</dbReference>
<proteinExistence type="predicted"/>
<reference evidence="10" key="1">
    <citation type="submission" date="2018-08" db="EMBL/GenBank/DDBJ databases">
        <title>Draft genome sequence of azole-resistant Aspergillus thermomutatus (Neosartorya pseudofischeri) strain HMR AF 39, isolated from a human nasal aspirate.</title>
        <authorList>
            <person name="Parent-Michaud M."/>
            <person name="Dufresne P.J."/>
            <person name="Fournier E."/>
            <person name="Martineau C."/>
            <person name="Moreira S."/>
            <person name="Perkins V."/>
            <person name="De Repentigny L."/>
            <person name="Dufresne S.F."/>
        </authorList>
    </citation>
    <scope>NUCLEOTIDE SEQUENCE [LARGE SCALE GENOMIC DNA]</scope>
    <source>
        <strain evidence="10">HMR AF 39</strain>
    </source>
</reference>
<gene>
    <name evidence="10" type="ORF">CDV56_100590</name>
</gene>
<organism evidence="10 11">
    <name type="scientific">Aspergillus thermomutatus</name>
    <name type="common">Neosartorya pseudofischeri</name>
    <dbReference type="NCBI Taxonomy" id="41047"/>
    <lineage>
        <taxon>Eukaryota</taxon>
        <taxon>Fungi</taxon>
        <taxon>Dikarya</taxon>
        <taxon>Ascomycota</taxon>
        <taxon>Pezizomycotina</taxon>
        <taxon>Eurotiomycetes</taxon>
        <taxon>Eurotiomycetidae</taxon>
        <taxon>Eurotiales</taxon>
        <taxon>Aspergillaceae</taxon>
        <taxon>Aspergillus</taxon>
        <taxon>Aspergillus subgen. Fumigati</taxon>
    </lineage>
</organism>
<dbReference type="VEuPathDB" id="FungiDB:CDV56_100590"/>
<keyword evidence="1" id="KW-0479">Metal-binding</keyword>
<keyword evidence="8" id="KW-0472">Membrane</keyword>
<evidence type="ECO:0000256" key="1">
    <source>
        <dbReference type="ARBA" id="ARBA00022723"/>
    </source>
</evidence>
<evidence type="ECO:0000256" key="2">
    <source>
        <dbReference type="ARBA" id="ARBA00022737"/>
    </source>
</evidence>
<dbReference type="STRING" id="41047.A0A397GKM4"/>
<dbReference type="Proteomes" id="UP000215305">
    <property type="component" value="Unassembled WGS sequence"/>
</dbReference>
<dbReference type="PANTHER" id="PTHR24201:SF16">
    <property type="entry name" value="ANKYRIN-1-LIKE-RELATED"/>
    <property type="match status" value="1"/>
</dbReference>
<dbReference type="AlphaFoldDB" id="A0A397GKM4"/>
<dbReference type="SUPFAM" id="SSF48403">
    <property type="entry name" value="Ankyrin repeat"/>
    <property type="match status" value="1"/>
</dbReference>
<dbReference type="GeneID" id="38122564"/>
<evidence type="ECO:0000256" key="4">
    <source>
        <dbReference type="ARBA" id="ARBA00022833"/>
    </source>
</evidence>
<feature type="transmembrane region" description="Helical" evidence="8">
    <location>
        <begin position="596"/>
        <end position="616"/>
    </location>
</feature>
<evidence type="ECO:0000256" key="8">
    <source>
        <dbReference type="SAM" id="Phobius"/>
    </source>
</evidence>
<dbReference type="InterPro" id="IPR002110">
    <property type="entry name" value="Ankyrin_rpt"/>
</dbReference>
<dbReference type="InterPro" id="IPR036770">
    <property type="entry name" value="Ankyrin_rpt-contain_sf"/>
</dbReference>
<dbReference type="PANTHER" id="PTHR24201">
    <property type="entry name" value="ANK_REP_REGION DOMAIN-CONTAINING PROTEIN"/>
    <property type="match status" value="1"/>
</dbReference>
<accession>A0A397GKM4</accession>
<keyword evidence="11" id="KW-1185">Reference proteome</keyword>
<keyword evidence="5 6" id="KW-0040">ANK repeat</keyword>
<keyword evidence="8" id="KW-1133">Transmembrane helix</keyword>
<dbReference type="Pfam" id="PF12796">
    <property type="entry name" value="Ank_2"/>
    <property type="match status" value="1"/>
</dbReference>
<protein>
    <recommendedName>
        <fullName evidence="9">BED-type domain-containing protein</fullName>
    </recommendedName>
</protein>
<keyword evidence="3 7" id="KW-0863">Zinc-finger</keyword>
<evidence type="ECO:0000256" key="7">
    <source>
        <dbReference type="PROSITE-ProRule" id="PRU00027"/>
    </source>
</evidence>
<comment type="caution">
    <text evidence="10">The sequence shown here is derived from an EMBL/GenBank/DDBJ whole genome shotgun (WGS) entry which is preliminary data.</text>
</comment>
<dbReference type="RefSeq" id="XP_026612680.1">
    <property type="nucleotide sequence ID" value="XM_026754209.1"/>
</dbReference>
<keyword evidence="8" id="KW-0812">Transmembrane</keyword>
<evidence type="ECO:0000313" key="11">
    <source>
        <dbReference type="Proteomes" id="UP000215305"/>
    </source>
</evidence>
<dbReference type="OrthoDB" id="4363340at2759"/>
<sequence length="618" mass="71059">MKQRCHVALNTGRQRFYGVREEYRVTGVLLIALDQEMREHGWAMEPLQVPSTTPPFFHLRSDCFLGWLQWNINKMCVGFEMTYSLQPRQVVHWEHTRVMMMFLQCLLQGYGGQGNHLRRSNGLWLDRRVGRPPDGSDIAPIQEGMGMSLTLEQSGYAWIQDGKIDWDSMTFHPQHRAYIVFNTPSLQSTYVSQYWAVVRTKTDFLQFHDIFSRMKDLRSDLPQSSQLLQLLIHLCLEVFRKDLFQTLADLHVRQPLHPDGLAAGCRGEVPLTLQGFTQVFRDGFLKSDLHFVTGTKMKVTSIKVLFTWLWGWDGFQMRVAFTRAPATLRRVGPDRKKSYVLYEDMSKEEYISWWIQTQYASIEDQRKKIRWDGKRSSDAWKNFNQVAHHISGQPKVMCRRCGTVLPHPHEHSNGTNSMKRHYTGEKCRRAANNAAEQQSIQQSLAFAALEWACANGEEQTMELALRNLDHPNNAFYYGMAFYYAIKHGDKKLATHFLPELKKDPLQYEDWVLEALPEAAENGDESIIRLLIKEGALTEPDTRIGFALQKSARNGHLGIVQLLINGGADINDYEQFEDTALIAAAASGWNEQMFSNIIIAAVMLLIWLPATGTLIWLTP</sequence>
<dbReference type="PROSITE" id="PS50808">
    <property type="entry name" value="ZF_BED"/>
    <property type="match status" value="1"/>
</dbReference>
<evidence type="ECO:0000259" key="9">
    <source>
        <dbReference type="PROSITE" id="PS50808"/>
    </source>
</evidence>
<evidence type="ECO:0000256" key="5">
    <source>
        <dbReference type="ARBA" id="ARBA00023043"/>
    </source>
</evidence>
<dbReference type="EMBL" id="NKHU02000163">
    <property type="protein sequence ID" value="RHZ50298.1"/>
    <property type="molecule type" value="Genomic_DNA"/>
</dbReference>
<dbReference type="GO" id="GO:0003677">
    <property type="term" value="F:DNA binding"/>
    <property type="evidence" value="ECO:0007669"/>
    <property type="project" value="InterPro"/>
</dbReference>